<dbReference type="InterPro" id="IPR035966">
    <property type="entry name" value="PKF_sf"/>
</dbReference>
<feature type="binding site" evidence="6">
    <location>
        <position position="109"/>
    </location>
    <ligand>
        <name>Mg(2+)</name>
        <dbReference type="ChEBI" id="CHEBI:18420"/>
        <note>catalytic</note>
    </ligand>
</feature>
<feature type="binding site" evidence="6">
    <location>
        <position position="235"/>
    </location>
    <ligand>
        <name>substrate</name>
    </ligand>
</feature>
<comment type="caution">
    <text evidence="6">Lacks conserved residue(s) required for the propagation of feature annotation.</text>
</comment>
<evidence type="ECO:0000256" key="6">
    <source>
        <dbReference type="HAMAP-Rule" id="MF_01978"/>
    </source>
</evidence>
<feature type="binding site" evidence="6">
    <location>
        <begin position="137"/>
        <end position="139"/>
    </location>
    <ligand>
        <name>substrate</name>
    </ligand>
</feature>
<dbReference type="InterPro" id="IPR000023">
    <property type="entry name" value="Phosphofructokinase_dom"/>
</dbReference>
<gene>
    <name evidence="6" type="primary">pfp</name>
    <name evidence="8" type="ORF">DMP07_07565</name>
</gene>
<keyword evidence="4 6" id="KW-0418">Kinase</keyword>
<dbReference type="HAMAP" id="MF_01978">
    <property type="entry name" value="Phosphofructokinase_II_B2"/>
    <property type="match status" value="1"/>
</dbReference>
<keyword evidence="6" id="KW-0963">Cytoplasm</keyword>
<keyword evidence="2 6" id="KW-0808">Transferase</keyword>
<comment type="activity regulation">
    <text evidence="6">Non-allosteric.</text>
</comment>
<keyword evidence="5 6" id="KW-0460">Magnesium</keyword>
<evidence type="ECO:0000259" key="7">
    <source>
        <dbReference type="Pfam" id="PF00365"/>
    </source>
</evidence>
<evidence type="ECO:0000256" key="5">
    <source>
        <dbReference type="ARBA" id="ARBA00022842"/>
    </source>
</evidence>
<evidence type="ECO:0000256" key="3">
    <source>
        <dbReference type="ARBA" id="ARBA00022723"/>
    </source>
</evidence>
<evidence type="ECO:0000256" key="4">
    <source>
        <dbReference type="ARBA" id="ARBA00022777"/>
    </source>
</evidence>
<evidence type="ECO:0000256" key="2">
    <source>
        <dbReference type="ARBA" id="ARBA00022679"/>
    </source>
</evidence>
<keyword evidence="3 6" id="KW-0479">Metal-binding</keyword>
<feature type="active site" description="Proton acceptor" evidence="6">
    <location>
        <position position="139"/>
    </location>
</feature>
<dbReference type="Proteomes" id="UP000267368">
    <property type="component" value="Unassembled WGS sequence"/>
</dbReference>
<dbReference type="InterPro" id="IPR011404">
    <property type="entry name" value="PPi-PFK"/>
</dbReference>
<dbReference type="Gene3D" id="3.40.50.450">
    <property type="match status" value="1"/>
</dbReference>
<dbReference type="PANTHER" id="PTHR45770">
    <property type="entry name" value="ATP-DEPENDENT 6-PHOSPHOFRUCTOKINASE 1"/>
    <property type="match status" value="1"/>
</dbReference>
<name>A0A3N0ADY1_9ACTN</name>
<dbReference type="InterPro" id="IPR050929">
    <property type="entry name" value="PFKA"/>
</dbReference>
<dbReference type="GO" id="GO:0005737">
    <property type="term" value="C:cytoplasm"/>
    <property type="evidence" value="ECO:0007669"/>
    <property type="project" value="UniProtKB-SubCell"/>
</dbReference>
<accession>A0A3N0ADY1</accession>
<protein>
    <recommendedName>
        <fullName evidence="6">Pyrophosphate--fructose 6-phosphate 1-phosphotransferase</fullName>
        <ecNumber evidence="6">2.7.1.90</ecNumber>
    </recommendedName>
    <alternativeName>
        <fullName evidence="6">6-phosphofructokinase, pyrophosphate dependent</fullName>
    </alternativeName>
    <alternativeName>
        <fullName evidence="6">PPi-dependent phosphofructokinase</fullName>
        <shortName evidence="6">PPi-PFK</shortName>
    </alternativeName>
    <alternativeName>
        <fullName evidence="6">Pyrophosphate-dependent 6-phosphofructose-1-kinase</fullName>
    </alternativeName>
</protein>
<proteinExistence type="inferred from homology"/>
<dbReference type="Gene3D" id="3.40.50.460">
    <property type="entry name" value="Phosphofructokinase domain"/>
    <property type="match status" value="1"/>
</dbReference>
<dbReference type="AlphaFoldDB" id="A0A3N0ADY1"/>
<comment type="pathway">
    <text evidence="6">Carbohydrate degradation; glycolysis; D-glyceraldehyde 3-phosphate and glycerone phosphate from D-glucose: step 3/4.</text>
</comment>
<comment type="caution">
    <text evidence="8">The sequence shown here is derived from an EMBL/GenBank/DDBJ whole genome shotgun (WGS) entry which is preliminary data.</text>
</comment>
<dbReference type="UniPathway" id="UPA00109">
    <property type="reaction ID" value="UER00182"/>
</dbReference>
<dbReference type="PRINTS" id="PR00476">
    <property type="entry name" value="PHFRCTKINASE"/>
</dbReference>
<dbReference type="GO" id="GO:0006002">
    <property type="term" value="P:fructose 6-phosphate metabolic process"/>
    <property type="evidence" value="ECO:0007669"/>
    <property type="project" value="InterPro"/>
</dbReference>
<evidence type="ECO:0000313" key="8">
    <source>
        <dbReference type="EMBL" id="RNL19192.1"/>
    </source>
</evidence>
<dbReference type="NCBIfam" id="NF010675">
    <property type="entry name" value="PRK14072.1"/>
    <property type="match status" value="1"/>
</dbReference>
<dbReference type="GO" id="GO:0003872">
    <property type="term" value="F:6-phosphofructokinase activity"/>
    <property type="evidence" value="ECO:0007669"/>
    <property type="project" value="UniProtKB-UniRule"/>
</dbReference>
<dbReference type="GO" id="GO:0047334">
    <property type="term" value="F:diphosphate-fructose-6-phosphate 1-phosphotransferase activity"/>
    <property type="evidence" value="ECO:0007669"/>
    <property type="project" value="UniProtKB-EC"/>
</dbReference>
<dbReference type="OrthoDB" id="9802503at2"/>
<comment type="subcellular location">
    <subcellularLocation>
        <location evidence="6">Cytoplasm</location>
    </subcellularLocation>
</comment>
<keyword evidence="9" id="KW-1185">Reference proteome</keyword>
<evidence type="ECO:0000256" key="1">
    <source>
        <dbReference type="ARBA" id="ARBA00001946"/>
    </source>
</evidence>
<feature type="site" description="Important for catalytic activity; stabilizes the transition state when the phosphoryl donor is PPi" evidence="6">
    <location>
        <position position="136"/>
    </location>
</feature>
<sequence length="405" mass="43943">MGNCLVAQSGGPTAVINASLAGVVRANQLNPLYDRVFGGLYGIEGVLDGKLYDLTDLSAHELKILKQTPSSALGTCRYKLKRGADADYCRLIEVMDVNDIEVMFYIGGNGSMDTVDALAKWAESVGCKKRFVGIPKTVDNDLVPVDHAPGFPSAAKIAAQITHATYLDYAAYTRPEVFVLETMGRDAGWLAASCCLSGNVDLLVLPEIDFDKDAFLAEAKRKFDEKGECYIVVSEGAHYADGTYVSAGERADEGFEHPVLGGAGATIKQMIVDAGIVPRGVVQNLSRAARSSNFAQSLVDVNEAYELAMSAHMRSADPAFTGHVVGVRPRTAEEITAGIYDARYFAAPADRFAKHVKHFPREWILPHYQGITEDAFAYFRPLVKSEPKLVYDGAMPATITPFNKR</sequence>
<comment type="cofactor">
    <cofactor evidence="1 6">
        <name>Mg(2+)</name>
        <dbReference type="ChEBI" id="CHEBI:18420"/>
    </cofactor>
</comment>
<organism evidence="8 9">
    <name type="scientific">Slackia faecicanis</name>
    <dbReference type="NCBI Taxonomy" id="255723"/>
    <lineage>
        <taxon>Bacteria</taxon>
        <taxon>Bacillati</taxon>
        <taxon>Actinomycetota</taxon>
        <taxon>Coriobacteriia</taxon>
        <taxon>Eggerthellales</taxon>
        <taxon>Eggerthellaceae</taxon>
        <taxon>Slackia</taxon>
    </lineage>
</organism>
<reference evidence="9" key="1">
    <citation type="submission" date="2018-05" db="EMBL/GenBank/DDBJ databases">
        <title>Genome Sequencing of selected type strains of the family Eggerthellaceae.</title>
        <authorList>
            <person name="Danylec N."/>
            <person name="Stoll D.A."/>
            <person name="Doetsch A."/>
            <person name="Huch M."/>
        </authorList>
    </citation>
    <scope>NUCLEOTIDE SEQUENCE [LARGE SCALE GENOMIC DNA]</scope>
    <source>
        <strain evidence="9">DSM 17537</strain>
    </source>
</reference>
<dbReference type="SUPFAM" id="SSF53784">
    <property type="entry name" value="Phosphofructokinase"/>
    <property type="match status" value="1"/>
</dbReference>
<feature type="binding site" evidence="6">
    <location>
        <position position="11"/>
    </location>
    <ligand>
        <name>diphosphate</name>
        <dbReference type="ChEBI" id="CHEBI:33019"/>
    </ligand>
</feature>
<keyword evidence="6" id="KW-0324">Glycolysis</keyword>
<comment type="function">
    <text evidence="6">Catalyzes the phosphorylation of D-fructose 6-phosphate, the first committing step of glycolysis. Uses inorganic phosphate (PPi) as phosphoryl donor instead of ATP like common ATP-dependent phosphofructokinases (ATP-PFKs), which renders the reaction reversible, and can thus function both in glycolysis and gluconeogenesis. Consistently, PPi-PFK can replace the enzymes of both the forward (ATP-PFK) and reverse (fructose-bisphosphatase (FBPase)) reactions.</text>
</comment>
<dbReference type="RefSeq" id="WP_123198544.1">
    <property type="nucleotide sequence ID" value="NZ_QICB01000006.1"/>
</dbReference>
<feature type="binding site" evidence="6">
    <location>
        <begin position="183"/>
        <end position="185"/>
    </location>
    <ligand>
        <name>substrate</name>
    </ligand>
</feature>
<dbReference type="EMBL" id="QICB01000006">
    <property type="protein sequence ID" value="RNL19192.1"/>
    <property type="molecule type" value="Genomic_DNA"/>
</dbReference>
<dbReference type="GO" id="GO:0046872">
    <property type="term" value="F:metal ion binding"/>
    <property type="evidence" value="ECO:0007669"/>
    <property type="project" value="UniProtKB-KW"/>
</dbReference>
<feature type="domain" description="Phosphofructokinase" evidence="7">
    <location>
        <begin position="4"/>
        <end position="251"/>
    </location>
</feature>
<dbReference type="EC" id="2.7.1.90" evidence="6"/>
<comment type="catalytic activity">
    <reaction evidence="6">
        <text>beta-D-fructose 6-phosphate + diphosphate = beta-D-fructose 1,6-bisphosphate + phosphate + H(+)</text>
        <dbReference type="Rhea" id="RHEA:13613"/>
        <dbReference type="ChEBI" id="CHEBI:15378"/>
        <dbReference type="ChEBI" id="CHEBI:32966"/>
        <dbReference type="ChEBI" id="CHEBI:33019"/>
        <dbReference type="ChEBI" id="CHEBI:43474"/>
        <dbReference type="ChEBI" id="CHEBI:57634"/>
        <dbReference type="EC" id="2.7.1.90"/>
    </reaction>
</comment>
<evidence type="ECO:0000313" key="9">
    <source>
        <dbReference type="Proteomes" id="UP000267368"/>
    </source>
</evidence>
<dbReference type="PIRSF" id="PIRSF036483">
    <property type="entry name" value="PFK_XF0274"/>
    <property type="match status" value="1"/>
</dbReference>
<comment type="similarity">
    <text evidence="6">Belongs to the phosphofructokinase type A (PFKA) family. PPi-dependent PFK group II subfamily. Clade 'B2' sub-subfamily.</text>
</comment>
<dbReference type="InterPro" id="IPR022953">
    <property type="entry name" value="ATP_PFK"/>
</dbReference>
<comment type="subunit">
    <text evidence="6">Homodimer.</text>
</comment>
<dbReference type="Pfam" id="PF00365">
    <property type="entry name" value="PFK"/>
    <property type="match status" value="1"/>
</dbReference>